<sequence>MTIVFFMLFLGGIGVLAFSYLALNRSKASRDILISEKSYYLAESGTEDVIYRMNNGKSYSAQEIIVLDGYTATTTTTTVGAKREIETLASVQQNFRKIKSVLETGGGVSFVYGVQLGRGGFFMENGATLNGSVYTTGNIILKDSAKITGDTLVASTSYISGGYNGNPNDPKIQGNARAHYIFNANIFKNATSTTVIAKSKIASSTHADIISGDTIGINAYYQTSIATSSVGMSSYPGTPAPADLPILDFPISDQQISDWETAAEAGGTHTSPCPYIIEDDLPSTYLGPLKINCDLTVQNDGVVILQGPVWVVGSIDIKNVGQIKIDPSYGANSEVLIADNPSNRLTSSKILIQNNAKVLGSGSSGSHIILISQNNSAETGGNEVAIQSQNNQAASVFYTSHGKVLIENNTALKEVTAYLVHMKNNAVLTYESGLSDITFSSGPQGGYVVEEWREVE</sequence>
<dbReference type="EMBL" id="MHQY01000003">
    <property type="protein sequence ID" value="OHA14741.1"/>
    <property type="molecule type" value="Genomic_DNA"/>
</dbReference>
<dbReference type="AlphaFoldDB" id="A0A1G2LVB8"/>
<evidence type="ECO:0000313" key="2">
    <source>
        <dbReference type="Proteomes" id="UP000177171"/>
    </source>
</evidence>
<proteinExistence type="predicted"/>
<comment type="caution">
    <text evidence="1">The sequence shown here is derived from an EMBL/GenBank/DDBJ whole genome shotgun (WGS) entry which is preliminary data.</text>
</comment>
<protein>
    <submittedName>
        <fullName evidence="1">Uncharacterized protein</fullName>
    </submittedName>
</protein>
<name>A0A1G2LVB8_9BACT</name>
<accession>A0A1G2LVB8</accession>
<reference evidence="1 2" key="1">
    <citation type="journal article" date="2016" name="Nat. Commun.">
        <title>Thousands of microbial genomes shed light on interconnected biogeochemical processes in an aquifer system.</title>
        <authorList>
            <person name="Anantharaman K."/>
            <person name="Brown C.T."/>
            <person name="Hug L.A."/>
            <person name="Sharon I."/>
            <person name="Castelle C.J."/>
            <person name="Probst A.J."/>
            <person name="Thomas B.C."/>
            <person name="Singh A."/>
            <person name="Wilkins M.J."/>
            <person name="Karaoz U."/>
            <person name="Brodie E.L."/>
            <person name="Williams K.H."/>
            <person name="Hubbard S.S."/>
            <person name="Banfield J.F."/>
        </authorList>
    </citation>
    <scope>NUCLEOTIDE SEQUENCE [LARGE SCALE GENOMIC DNA]</scope>
</reference>
<gene>
    <name evidence="1" type="ORF">A3G49_03345</name>
</gene>
<dbReference type="Proteomes" id="UP000177171">
    <property type="component" value="Unassembled WGS sequence"/>
</dbReference>
<organism evidence="1 2">
    <name type="scientific">Candidatus Sungbacteria bacterium RIFCSPLOWO2_12_FULL_41_11</name>
    <dbReference type="NCBI Taxonomy" id="1802286"/>
    <lineage>
        <taxon>Bacteria</taxon>
        <taxon>Candidatus Sungiibacteriota</taxon>
    </lineage>
</organism>
<evidence type="ECO:0000313" key="1">
    <source>
        <dbReference type="EMBL" id="OHA14741.1"/>
    </source>
</evidence>